<dbReference type="GO" id="GO:0006325">
    <property type="term" value="P:chromatin organization"/>
    <property type="evidence" value="ECO:0007669"/>
    <property type="project" value="UniProtKB-KW"/>
</dbReference>
<evidence type="ECO:0000256" key="6">
    <source>
        <dbReference type="ARBA" id="ARBA00023015"/>
    </source>
</evidence>
<protein>
    <recommendedName>
        <fullName evidence="9">Protein male-specific lethal-3</fullName>
    </recommendedName>
</protein>
<comment type="subcellular location">
    <subcellularLocation>
        <location evidence="2">Chromosome</location>
    </subcellularLocation>
    <subcellularLocation>
        <location evidence="1">Nucleus</location>
    </subcellularLocation>
</comment>
<evidence type="ECO:0000313" key="14">
    <source>
        <dbReference type="Proteomes" id="UP001153620"/>
    </source>
</evidence>
<keyword evidence="7" id="KW-0804">Transcription</keyword>
<dbReference type="PANTHER" id="PTHR10880:SF15">
    <property type="entry name" value="MSL COMPLEX SUBUNIT 3"/>
    <property type="match status" value="1"/>
</dbReference>
<dbReference type="Pfam" id="PF22732">
    <property type="entry name" value="MSL3_chromo-like"/>
    <property type="match status" value="1"/>
</dbReference>
<dbReference type="GO" id="GO:0035267">
    <property type="term" value="C:NuA4 histone acetyltransferase complex"/>
    <property type="evidence" value="ECO:0007669"/>
    <property type="project" value="TreeGrafter"/>
</dbReference>
<evidence type="ECO:0000256" key="2">
    <source>
        <dbReference type="ARBA" id="ARBA00004286"/>
    </source>
</evidence>
<proteinExistence type="predicted"/>
<dbReference type="EMBL" id="OU895879">
    <property type="protein sequence ID" value="CAG9809408.1"/>
    <property type="molecule type" value="Genomic_DNA"/>
</dbReference>
<evidence type="ECO:0000256" key="10">
    <source>
        <dbReference type="SAM" id="MobiDB-lite"/>
    </source>
</evidence>
<evidence type="ECO:0000256" key="3">
    <source>
        <dbReference type="ARBA" id="ARBA00022454"/>
    </source>
</evidence>
<evidence type="ECO:0000313" key="13">
    <source>
        <dbReference type="EMBL" id="CAG9809408.1"/>
    </source>
</evidence>
<dbReference type="AlphaFoldDB" id="A0A9N9S5N1"/>
<feature type="region of interest" description="Disordered" evidence="10">
    <location>
        <begin position="314"/>
        <end position="369"/>
    </location>
</feature>
<reference evidence="13" key="1">
    <citation type="submission" date="2022-01" db="EMBL/GenBank/DDBJ databases">
        <authorList>
            <person name="King R."/>
        </authorList>
    </citation>
    <scope>NUCLEOTIDE SEQUENCE</scope>
</reference>
<keyword evidence="8" id="KW-0539">Nucleus</keyword>
<accession>A0A9N9S5N1</accession>
<dbReference type="Gene3D" id="1.10.274.30">
    <property type="entry name" value="MRG domain"/>
    <property type="match status" value="1"/>
</dbReference>
<dbReference type="OrthoDB" id="10044771at2759"/>
<keyword evidence="4" id="KW-0832">Ubl conjugation</keyword>
<organism evidence="13 14">
    <name type="scientific">Chironomus riparius</name>
    <dbReference type="NCBI Taxonomy" id="315576"/>
    <lineage>
        <taxon>Eukaryota</taxon>
        <taxon>Metazoa</taxon>
        <taxon>Ecdysozoa</taxon>
        <taxon>Arthropoda</taxon>
        <taxon>Hexapoda</taxon>
        <taxon>Insecta</taxon>
        <taxon>Pterygota</taxon>
        <taxon>Neoptera</taxon>
        <taxon>Endopterygota</taxon>
        <taxon>Diptera</taxon>
        <taxon>Nematocera</taxon>
        <taxon>Chironomoidea</taxon>
        <taxon>Chironomidae</taxon>
        <taxon>Chironominae</taxon>
        <taxon>Chironomus</taxon>
    </lineage>
</organism>
<evidence type="ECO:0000256" key="7">
    <source>
        <dbReference type="ARBA" id="ARBA00023163"/>
    </source>
</evidence>
<feature type="domain" description="MRG" evidence="11">
    <location>
        <begin position="152"/>
        <end position="475"/>
    </location>
</feature>
<dbReference type="GO" id="GO:0072487">
    <property type="term" value="C:MSL complex"/>
    <property type="evidence" value="ECO:0007669"/>
    <property type="project" value="TreeGrafter"/>
</dbReference>
<feature type="domain" description="MSL3 chromodomain-like" evidence="12">
    <location>
        <begin position="25"/>
        <end position="101"/>
    </location>
</feature>
<dbReference type="InterPro" id="IPR038217">
    <property type="entry name" value="MRG_C_sf"/>
</dbReference>
<evidence type="ECO:0000256" key="1">
    <source>
        <dbReference type="ARBA" id="ARBA00004123"/>
    </source>
</evidence>
<evidence type="ECO:0000259" key="11">
    <source>
        <dbReference type="Pfam" id="PF05712"/>
    </source>
</evidence>
<dbReference type="InterPro" id="IPR053820">
    <property type="entry name" value="MSL3_chromo-like"/>
</dbReference>
<evidence type="ECO:0000259" key="12">
    <source>
        <dbReference type="Pfam" id="PF22732"/>
    </source>
</evidence>
<keyword evidence="6" id="KW-0805">Transcription regulation</keyword>
<keyword evidence="14" id="KW-1185">Reference proteome</keyword>
<keyword evidence="5" id="KW-0156">Chromatin regulator</keyword>
<evidence type="ECO:0000256" key="9">
    <source>
        <dbReference type="ARBA" id="ARBA00069454"/>
    </source>
</evidence>
<dbReference type="Pfam" id="PF05712">
    <property type="entry name" value="MRG"/>
    <property type="match status" value="1"/>
</dbReference>
<dbReference type="InterPro" id="IPR016197">
    <property type="entry name" value="Chromo-like_dom_sf"/>
</dbReference>
<dbReference type="SUPFAM" id="SSF54160">
    <property type="entry name" value="Chromo domain-like"/>
    <property type="match status" value="1"/>
</dbReference>
<evidence type="ECO:0000256" key="4">
    <source>
        <dbReference type="ARBA" id="ARBA00022843"/>
    </source>
</evidence>
<dbReference type="GO" id="GO:0005634">
    <property type="term" value="C:nucleus"/>
    <property type="evidence" value="ECO:0007669"/>
    <property type="project" value="UniProtKB-SubCell"/>
</dbReference>
<dbReference type="PANTHER" id="PTHR10880">
    <property type="entry name" value="MORTALITY FACTOR 4-LIKE PROTEIN"/>
    <property type="match status" value="1"/>
</dbReference>
<sequence>MERLRRKNTSQDESPRKKRKDERCFQINEKILCYEPDSKLERVLYDAKIREVHEILKKGKKCFEYLVHFQGWNSSWDRRVNEDFILKDTPENRKLQRDLAEKNQLQLGAYLYRKERKKRKKMNERKMLLGENLDETKKSEDQNDFEHEYYSSSATESHDDDRIFLHIGEHLKSHLEFDNFKVTKEKNYAKLPAKLPILAILENFVKSYAIKVVTAPQQEQVKPKRRSSILGIIKKEHKVKSIDYEAISNNIDLCKEVADGLRVYFNFILKDFLLYTEEKEEYERIMSEENLKDFQYDPGEPLMLDNFFSKSEPFVPIPENQQQPETPENLTPSLASEKRISTRLRSHSLKTDDDEKPENLSSMASTSSNDSLPIMELHRKGIFSKEWKPLNSGLTSAAYKIIEEVFNWRMVGDDSNPEPSMIFGIYHLSRLVVKLPEFLSATPMNEEKMALLLKYLDAFVEFLEENPEIYGPENYTEVKEEEEEAKEAPTK</sequence>
<dbReference type="Proteomes" id="UP001153620">
    <property type="component" value="Chromosome 3"/>
</dbReference>
<dbReference type="InterPro" id="IPR026541">
    <property type="entry name" value="MRG_dom"/>
</dbReference>
<dbReference type="PROSITE" id="PS51640">
    <property type="entry name" value="MRG"/>
    <property type="match status" value="1"/>
</dbReference>
<feature type="compositionally biased region" description="Polar residues" evidence="10">
    <location>
        <begin position="319"/>
        <end position="334"/>
    </location>
</feature>
<keyword evidence="3" id="KW-0158">Chromosome</keyword>
<dbReference type="GO" id="GO:0006355">
    <property type="term" value="P:regulation of DNA-templated transcription"/>
    <property type="evidence" value="ECO:0007669"/>
    <property type="project" value="InterPro"/>
</dbReference>
<reference evidence="13" key="2">
    <citation type="submission" date="2022-10" db="EMBL/GenBank/DDBJ databases">
        <authorList>
            <consortium name="ENA_rothamsted_submissions"/>
            <consortium name="culmorum"/>
            <person name="King R."/>
        </authorList>
    </citation>
    <scope>NUCLEOTIDE SEQUENCE</scope>
</reference>
<feature type="compositionally biased region" description="Polar residues" evidence="10">
    <location>
        <begin position="359"/>
        <end position="369"/>
    </location>
</feature>
<dbReference type="InterPro" id="IPR008676">
    <property type="entry name" value="MRG"/>
</dbReference>
<gene>
    <name evidence="13" type="ORF">CHIRRI_LOCUS12234</name>
</gene>
<evidence type="ECO:0000256" key="5">
    <source>
        <dbReference type="ARBA" id="ARBA00022853"/>
    </source>
</evidence>
<name>A0A9N9S5N1_9DIPT</name>
<dbReference type="Gene3D" id="2.30.30.140">
    <property type="match status" value="1"/>
</dbReference>
<dbReference type="FunFam" id="2.30.30.140:FF:000042">
    <property type="entry name" value="male-specific lethal 3 homolog"/>
    <property type="match status" value="1"/>
</dbReference>
<evidence type="ECO:0000256" key="8">
    <source>
        <dbReference type="ARBA" id="ARBA00023242"/>
    </source>
</evidence>